<dbReference type="SUPFAM" id="SSF140860">
    <property type="entry name" value="Pseudo ankyrin repeat-like"/>
    <property type="match status" value="1"/>
</dbReference>
<dbReference type="PANTHER" id="PTHR12393:SF6">
    <property type="entry name" value="SPHINGOMYELIN PHOSPHODIESTERASE 2"/>
    <property type="match status" value="1"/>
</dbReference>
<dbReference type="PaxDb" id="3055-EDP04114"/>
<dbReference type="GeneID" id="66053226"/>
<dbReference type="InParanoid" id="A0A2K3DU56"/>
<evidence type="ECO:0000313" key="2">
    <source>
        <dbReference type="Proteomes" id="UP000006906"/>
    </source>
</evidence>
<dbReference type="Gramene" id="PNW84067">
    <property type="protein sequence ID" value="PNW84067"/>
    <property type="gene ID" value="CHLRE_04g219796v5"/>
</dbReference>
<dbReference type="KEGG" id="cre:CHLRE_04g219796v5"/>
<dbReference type="AlphaFoldDB" id="A0A2K3DU56"/>
<reference evidence="1 2" key="1">
    <citation type="journal article" date="2007" name="Science">
        <title>The Chlamydomonas genome reveals the evolution of key animal and plant functions.</title>
        <authorList>
            <person name="Merchant S.S."/>
            <person name="Prochnik S.E."/>
            <person name="Vallon O."/>
            <person name="Harris E.H."/>
            <person name="Karpowicz S.J."/>
            <person name="Witman G.B."/>
            <person name="Terry A."/>
            <person name="Salamov A."/>
            <person name="Fritz-Laylin L.K."/>
            <person name="Marechal-Drouard L."/>
            <person name="Marshall W.F."/>
            <person name="Qu L.H."/>
            <person name="Nelson D.R."/>
            <person name="Sanderfoot A.A."/>
            <person name="Spalding M.H."/>
            <person name="Kapitonov V.V."/>
            <person name="Ren Q."/>
            <person name="Ferris P."/>
            <person name="Lindquist E."/>
            <person name="Shapiro H."/>
            <person name="Lucas S.M."/>
            <person name="Grimwood J."/>
            <person name="Schmutz J."/>
            <person name="Cardol P."/>
            <person name="Cerutti H."/>
            <person name="Chanfreau G."/>
            <person name="Chen C.L."/>
            <person name="Cognat V."/>
            <person name="Croft M.T."/>
            <person name="Dent R."/>
            <person name="Dutcher S."/>
            <person name="Fernandez E."/>
            <person name="Fukuzawa H."/>
            <person name="Gonzalez-Ballester D."/>
            <person name="Gonzalez-Halphen D."/>
            <person name="Hallmann A."/>
            <person name="Hanikenne M."/>
            <person name="Hippler M."/>
            <person name="Inwood W."/>
            <person name="Jabbari K."/>
            <person name="Kalanon M."/>
            <person name="Kuras R."/>
            <person name="Lefebvre P.A."/>
            <person name="Lemaire S.D."/>
            <person name="Lobanov A.V."/>
            <person name="Lohr M."/>
            <person name="Manuell A."/>
            <person name="Meier I."/>
            <person name="Mets L."/>
            <person name="Mittag M."/>
            <person name="Mittelmeier T."/>
            <person name="Moroney J.V."/>
            <person name="Moseley J."/>
            <person name="Napoli C."/>
            <person name="Nedelcu A.M."/>
            <person name="Niyogi K."/>
            <person name="Novoselov S.V."/>
            <person name="Paulsen I.T."/>
            <person name="Pazour G."/>
            <person name="Purton S."/>
            <person name="Ral J.P."/>
            <person name="Riano-Pachon D.M."/>
            <person name="Riekhof W."/>
            <person name="Rymarquis L."/>
            <person name="Schroda M."/>
            <person name="Stern D."/>
            <person name="Umen J."/>
            <person name="Willows R."/>
            <person name="Wilson N."/>
            <person name="Zimmer S.L."/>
            <person name="Allmer J."/>
            <person name="Balk J."/>
            <person name="Bisova K."/>
            <person name="Chen C.J."/>
            <person name="Elias M."/>
            <person name="Gendler K."/>
            <person name="Hauser C."/>
            <person name="Lamb M.R."/>
            <person name="Ledford H."/>
            <person name="Long J.C."/>
            <person name="Minagawa J."/>
            <person name="Page M.D."/>
            <person name="Pan J."/>
            <person name="Pootakham W."/>
            <person name="Roje S."/>
            <person name="Rose A."/>
            <person name="Stahlberg E."/>
            <person name="Terauchi A.M."/>
            <person name="Yang P."/>
            <person name="Ball S."/>
            <person name="Bowler C."/>
            <person name="Dieckmann C.L."/>
            <person name="Gladyshev V.N."/>
            <person name="Green P."/>
            <person name="Jorgensen R."/>
            <person name="Mayfield S."/>
            <person name="Mueller-Roeber B."/>
            <person name="Rajamani S."/>
            <person name="Sayre R.T."/>
            <person name="Brokstein P."/>
            <person name="Dubchak I."/>
            <person name="Goodstein D."/>
            <person name="Hornick L."/>
            <person name="Huang Y.W."/>
            <person name="Jhaveri J."/>
            <person name="Luo Y."/>
            <person name="Martinez D."/>
            <person name="Ngau W.C."/>
            <person name="Otillar B."/>
            <person name="Poliakov A."/>
            <person name="Porter A."/>
            <person name="Szajkowski L."/>
            <person name="Werner G."/>
            <person name="Zhou K."/>
            <person name="Grigoriev I.V."/>
            <person name="Rokhsar D.S."/>
            <person name="Grossman A.R."/>
        </authorList>
    </citation>
    <scope>NUCLEOTIDE SEQUENCE [LARGE SCALE GENOMIC DNA]</scope>
    <source>
        <strain evidence="2">CC-503</strain>
    </source>
</reference>
<dbReference type="ExpressionAtlas" id="A0A2K3DU56">
    <property type="expression patterns" value="baseline"/>
</dbReference>
<dbReference type="Proteomes" id="UP000006906">
    <property type="component" value="Chromosome 4"/>
</dbReference>
<dbReference type="OMA" id="MHTNDIA"/>
<gene>
    <name evidence="1" type="ORF">CHLRE_04g219796v5</name>
</gene>
<dbReference type="GO" id="GO:0071944">
    <property type="term" value="C:cell periphery"/>
    <property type="evidence" value="ECO:0000318"/>
    <property type="project" value="GO_Central"/>
</dbReference>
<name>A0A2K3DU56_CHLRE</name>
<proteinExistence type="predicted"/>
<dbReference type="GO" id="GO:0030149">
    <property type="term" value="P:sphingolipid catabolic process"/>
    <property type="evidence" value="ECO:0000318"/>
    <property type="project" value="GO_Central"/>
</dbReference>
<dbReference type="GO" id="GO:0046513">
    <property type="term" value="P:ceramide biosynthetic process"/>
    <property type="evidence" value="ECO:0000318"/>
    <property type="project" value="GO_Central"/>
</dbReference>
<organism evidence="1 2">
    <name type="scientific">Chlamydomonas reinhardtii</name>
    <name type="common">Chlamydomonas smithii</name>
    <dbReference type="NCBI Taxonomy" id="3055"/>
    <lineage>
        <taxon>Eukaryota</taxon>
        <taxon>Viridiplantae</taxon>
        <taxon>Chlorophyta</taxon>
        <taxon>core chlorophytes</taxon>
        <taxon>Chlorophyceae</taxon>
        <taxon>CS clade</taxon>
        <taxon>Chlamydomonadales</taxon>
        <taxon>Chlamydomonadaceae</taxon>
        <taxon>Chlamydomonas</taxon>
    </lineage>
</organism>
<accession>A0A2K3DU56</accession>
<dbReference type="GO" id="GO:0004620">
    <property type="term" value="F:phospholipase activity"/>
    <property type="evidence" value="ECO:0000318"/>
    <property type="project" value="GO_Central"/>
</dbReference>
<sequence length="286" mass="31171">MHTNDIATGFKLACQEVAAALRAQHRVIQLRGEPRTLRSANLDTFAVAIAAHPWPGAAFVAHWGRPEPWRALPRWPRHRLLCLAASSRHPPSLEAALAHCGTAIETDALESAIIAHDLAACRWLFETEGCDWKPEWQRERIPAVAGLAGSVPVCRWLWETVPQHELNVAGMFLSNLCYAGHSGVVEWVLEEVTGGLPHNRNNYSFWPAAAAAGGRLELLQQLASRFPFDPEGQNGVPVALADVAYGCPLAVLQRYYDPWGAAVGLLEKAGQKLHVLLCAAASPTPD</sequence>
<protein>
    <submittedName>
        <fullName evidence="1">Uncharacterized protein</fullName>
    </submittedName>
</protein>
<keyword evidence="2" id="KW-1185">Reference proteome</keyword>
<dbReference type="RefSeq" id="XP_042925219.1">
    <property type="nucleotide sequence ID" value="XM_043061867.1"/>
</dbReference>
<dbReference type="EMBL" id="CM008965">
    <property type="protein sequence ID" value="PNW84067.1"/>
    <property type="molecule type" value="Genomic_DNA"/>
</dbReference>
<dbReference type="GO" id="GO:0016020">
    <property type="term" value="C:membrane"/>
    <property type="evidence" value="ECO:0000318"/>
    <property type="project" value="GO_Central"/>
</dbReference>
<dbReference type="GO" id="GO:0005783">
    <property type="term" value="C:endoplasmic reticulum"/>
    <property type="evidence" value="ECO:0000318"/>
    <property type="project" value="GO_Central"/>
</dbReference>
<evidence type="ECO:0000313" key="1">
    <source>
        <dbReference type="EMBL" id="PNW84067.1"/>
    </source>
</evidence>
<dbReference type="PANTHER" id="PTHR12393">
    <property type="entry name" value="SPHINGOMYELIN PHOSPHODIESTERASE RELATED"/>
    <property type="match status" value="1"/>
</dbReference>